<protein>
    <submittedName>
        <fullName evidence="2">Uncharacterized protein</fullName>
    </submittedName>
</protein>
<evidence type="ECO:0000313" key="2">
    <source>
        <dbReference type="EMBL" id="PLW44793.1"/>
    </source>
</evidence>
<reference evidence="2 3" key="1">
    <citation type="submission" date="2017-11" db="EMBL/GenBank/DDBJ databases">
        <title>De novo assembly and phasing of dikaryotic genomes from two isolates of Puccinia coronata f. sp. avenae, the causal agent of oat crown rust.</title>
        <authorList>
            <person name="Miller M.E."/>
            <person name="Zhang Y."/>
            <person name="Omidvar V."/>
            <person name="Sperschneider J."/>
            <person name="Schwessinger B."/>
            <person name="Raley C."/>
            <person name="Palmer J.M."/>
            <person name="Garnica D."/>
            <person name="Upadhyaya N."/>
            <person name="Rathjen J."/>
            <person name="Taylor J.M."/>
            <person name="Park R.F."/>
            <person name="Dodds P.N."/>
            <person name="Hirsch C.D."/>
            <person name="Kianian S.F."/>
            <person name="Figueroa M."/>
        </authorList>
    </citation>
    <scope>NUCLEOTIDE SEQUENCE [LARGE SCALE GENOMIC DNA]</scope>
    <source>
        <strain evidence="2">12SD80</strain>
    </source>
</reference>
<keyword evidence="1" id="KW-0472">Membrane</keyword>
<proteinExistence type="predicted"/>
<dbReference type="AlphaFoldDB" id="A0A2N5V477"/>
<dbReference type="EMBL" id="PGCI01000054">
    <property type="protein sequence ID" value="PLW44793.1"/>
    <property type="molecule type" value="Genomic_DNA"/>
</dbReference>
<evidence type="ECO:0000256" key="1">
    <source>
        <dbReference type="SAM" id="Phobius"/>
    </source>
</evidence>
<dbReference type="Proteomes" id="UP000235392">
    <property type="component" value="Unassembled WGS sequence"/>
</dbReference>
<organism evidence="2 3">
    <name type="scientific">Puccinia coronata f. sp. avenae</name>
    <dbReference type="NCBI Taxonomy" id="200324"/>
    <lineage>
        <taxon>Eukaryota</taxon>
        <taxon>Fungi</taxon>
        <taxon>Dikarya</taxon>
        <taxon>Basidiomycota</taxon>
        <taxon>Pucciniomycotina</taxon>
        <taxon>Pucciniomycetes</taxon>
        <taxon>Pucciniales</taxon>
        <taxon>Pucciniaceae</taxon>
        <taxon>Puccinia</taxon>
    </lineage>
</organism>
<keyword evidence="1" id="KW-0812">Transmembrane</keyword>
<sequence length="94" mass="10460">MPGGTPLLLILQKVFWATAIVSIIFIGAVLNHHPQNIESASYVRCTLIRNIKSGNTPCQDHLSTRMSEPVLHTLYARSMQFYCLTFGQSSPDLV</sequence>
<accession>A0A2N5V477</accession>
<comment type="caution">
    <text evidence="2">The sequence shown here is derived from an EMBL/GenBank/DDBJ whole genome shotgun (WGS) entry which is preliminary data.</text>
</comment>
<gene>
    <name evidence="2" type="ORF">PCASD_07106</name>
</gene>
<feature type="transmembrane region" description="Helical" evidence="1">
    <location>
        <begin position="6"/>
        <end position="30"/>
    </location>
</feature>
<name>A0A2N5V477_9BASI</name>
<keyword evidence="1" id="KW-1133">Transmembrane helix</keyword>
<evidence type="ECO:0000313" key="3">
    <source>
        <dbReference type="Proteomes" id="UP000235392"/>
    </source>
</evidence>